<gene>
    <name evidence="10" type="ORF">XE03_1383</name>
</gene>
<evidence type="ECO:0000313" key="10">
    <source>
        <dbReference type="EMBL" id="KUK86594.1"/>
    </source>
</evidence>
<sequence>MRETDFNVGKFFAFLFVFILFLFMLSPLFENGEGAKLDKSLNNLKNRVSYFHSFKSVKESERILSKNNDFSKYREITDSAKTVIFGESKDLENGTANLVTSIVLDYRGFDTLGELIVLFISILGLTIILSGLSFSKFEEPSFLQITGVKFITPFMLLVGIYIFLHGHLSPGGGFPAGVIIATATLFSLIGYKFNFAISNLKLIESNSGFLITLLTTLGLYFTGSFFGNYLPTGIIGKLYSSLLILIIYSLIGLKVGAELSTGLKTLYNGEKDDDR</sequence>
<feature type="domain" description="MrpA C-terminal/MbhE" evidence="9">
    <location>
        <begin position="87"/>
        <end position="125"/>
    </location>
</feature>
<dbReference type="InterPro" id="IPR050622">
    <property type="entry name" value="CPA3_antiporter_subunitB"/>
</dbReference>
<comment type="subcellular location">
    <subcellularLocation>
        <location evidence="1">Cell membrane</location>
        <topology evidence="1">Multi-pass membrane protein</topology>
    </subcellularLocation>
</comment>
<dbReference type="AlphaFoldDB" id="A0A101I1C6"/>
<feature type="transmembrane region" description="Helical" evidence="7">
    <location>
        <begin position="176"/>
        <end position="195"/>
    </location>
</feature>
<dbReference type="InterPro" id="IPR046806">
    <property type="entry name" value="MrpA_C/MbhE"/>
</dbReference>
<dbReference type="Pfam" id="PF04039">
    <property type="entry name" value="MnhB"/>
    <property type="match status" value="1"/>
</dbReference>
<evidence type="ECO:0000256" key="7">
    <source>
        <dbReference type="SAM" id="Phobius"/>
    </source>
</evidence>
<evidence type="ECO:0000256" key="2">
    <source>
        <dbReference type="ARBA" id="ARBA00009425"/>
    </source>
</evidence>
<feature type="transmembrane region" description="Helical" evidence="7">
    <location>
        <begin position="207"/>
        <end position="226"/>
    </location>
</feature>
<dbReference type="GO" id="GO:0005886">
    <property type="term" value="C:plasma membrane"/>
    <property type="evidence" value="ECO:0007669"/>
    <property type="project" value="UniProtKB-SubCell"/>
</dbReference>
<evidence type="ECO:0000256" key="4">
    <source>
        <dbReference type="ARBA" id="ARBA00022692"/>
    </source>
</evidence>
<feature type="transmembrane region" description="Helical" evidence="7">
    <location>
        <begin position="238"/>
        <end position="257"/>
    </location>
</feature>
<evidence type="ECO:0000256" key="3">
    <source>
        <dbReference type="ARBA" id="ARBA00022475"/>
    </source>
</evidence>
<dbReference type="PANTHER" id="PTHR33932">
    <property type="entry name" value="NA(+)/H(+) ANTIPORTER SUBUNIT B"/>
    <property type="match status" value="1"/>
</dbReference>
<evidence type="ECO:0000256" key="6">
    <source>
        <dbReference type="ARBA" id="ARBA00023136"/>
    </source>
</evidence>
<dbReference type="EMBL" id="LGGX01000015">
    <property type="protein sequence ID" value="KUK86594.1"/>
    <property type="molecule type" value="Genomic_DNA"/>
</dbReference>
<comment type="caution">
    <text evidence="10">The sequence shown here is derived from an EMBL/GenBank/DDBJ whole genome shotgun (WGS) entry which is preliminary data.</text>
</comment>
<keyword evidence="6 7" id="KW-0472">Membrane</keyword>
<dbReference type="Pfam" id="PF20501">
    <property type="entry name" value="MbhE"/>
    <property type="match status" value="1"/>
</dbReference>
<keyword evidence="3" id="KW-1003">Cell membrane</keyword>
<organism evidence="10 11">
    <name type="scientific">candidate division TA06 bacterium 34_109</name>
    <dbReference type="NCBI Taxonomy" id="1635277"/>
    <lineage>
        <taxon>Bacteria</taxon>
        <taxon>Bacteria division TA06</taxon>
    </lineage>
</organism>
<feature type="transmembrane region" description="Helical" evidence="7">
    <location>
        <begin position="146"/>
        <end position="164"/>
    </location>
</feature>
<evidence type="ECO:0000256" key="1">
    <source>
        <dbReference type="ARBA" id="ARBA00004651"/>
    </source>
</evidence>
<feature type="transmembrane region" description="Helical" evidence="7">
    <location>
        <begin position="12"/>
        <end position="29"/>
    </location>
</feature>
<feature type="domain" description="Na+/H+ antiporter MnhB subunit-related protein" evidence="8">
    <location>
        <begin position="146"/>
        <end position="260"/>
    </location>
</feature>
<comment type="similarity">
    <text evidence="2">Belongs to the CPA3 antiporters (TC 2.A.63) subunit B family.</text>
</comment>
<feature type="transmembrane region" description="Helical" evidence="7">
    <location>
        <begin position="115"/>
        <end position="134"/>
    </location>
</feature>
<keyword evidence="5 7" id="KW-1133">Transmembrane helix</keyword>
<protein>
    <submittedName>
        <fullName evidence="10">Multisubunit Na+/H+ antiporter, MnhB subunit</fullName>
    </submittedName>
</protein>
<dbReference type="PANTHER" id="PTHR33932:SF4">
    <property type="entry name" value="NA(+)_H(+) ANTIPORTER SUBUNIT B"/>
    <property type="match status" value="1"/>
</dbReference>
<name>A0A101I1C6_UNCT6</name>
<accession>A0A101I1C6</accession>
<evidence type="ECO:0000259" key="9">
    <source>
        <dbReference type="Pfam" id="PF20501"/>
    </source>
</evidence>
<evidence type="ECO:0000259" key="8">
    <source>
        <dbReference type="Pfam" id="PF04039"/>
    </source>
</evidence>
<evidence type="ECO:0000256" key="5">
    <source>
        <dbReference type="ARBA" id="ARBA00022989"/>
    </source>
</evidence>
<proteinExistence type="inferred from homology"/>
<reference evidence="11" key="1">
    <citation type="journal article" date="2015" name="MBio">
        <title>Genome-Resolved Metagenomic Analysis Reveals Roles for Candidate Phyla and Other Microbial Community Members in Biogeochemical Transformations in Oil Reservoirs.</title>
        <authorList>
            <person name="Hu P."/>
            <person name="Tom L."/>
            <person name="Singh A."/>
            <person name="Thomas B.C."/>
            <person name="Baker B.J."/>
            <person name="Piceno Y.M."/>
            <person name="Andersen G.L."/>
            <person name="Banfield J.F."/>
        </authorList>
    </citation>
    <scope>NUCLEOTIDE SEQUENCE [LARGE SCALE GENOMIC DNA]</scope>
</reference>
<keyword evidence="4 7" id="KW-0812">Transmembrane</keyword>
<evidence type="ECO:0000313" key="11">
    <source>
        <dbReference type="Proteomes" id="UP000053467"/>
    </source>
</evidence>
<dbReference type="InterPro" id="IPR007182">
    <property type="entry name" value="MnhB"/>
</dbReference>
<dbReference type="Proteomes" id="UP000053467">
    <property type="component" value="Unassembled WGS sequence"/>
</dbReference>